<feature type="signal peptide" evidence="1">
    <location>
        <begin position="1"/>
        <end position="28"/>
    </location>
</feature>
<dbReference type="RefSeq" id="WP_010933413.1">
    <property type="nucleotide sequence ID" value="NC_002932.3"/>
</dbReference>
<feature type="chain" id="PRO_5004310515" description="Oxidoreductase molybdopterin-binding domain-containing protein" evidence="1">
    <location>
        <begin position="29"/>
        <end position="182"/>
    </location>
</feature>
<dbReference type="AlphaFoldDB" id="Q8KBN3"/>
<feature type="domain" description="Oxidoreductase molybdopterin-binding" evidence="2">
    <location>
        <begin position="37"/>
        <end position="177"/>
    </location>
</feature>
<gene>
    <name evidence="3" type="ordered locus">CT1753</name>
</gene>
<reference evidence="3 4" key="1">
    <citation type="journal article" date="2002" name="Proc. Natl. Acad. Sci. U.S.A.">
        <title>The complete genome sequence of Chlorobium tepidum TLS, a photosynthetic, anaerobic, green-sulfur bacterium.</title>
        <authorList>
            <person name="Eisen J.A."/>
            <person name="Nelson K.E."/>
            <person name="Paulsen I.T."/>
            <person name="Heidelberg J.F."/>
            <person name="Wu M."/>
            <person name="Dodson R.J."/>
            <person name="Deboy R."/>
            <person name="Gwinn M.L."/>
            <person name="Nelson W.C."/>
            <person name="Haft D.H."/>
            <person name="Hickey E.K."/>
            <person name="Peterson J.D."/>
            <person name="Durkin A.S."/>
            <person name="Kolonay J.L."/>
            <person name="Yang F."/>
            <person name="Holt I."/>
            <person name="Umayam L.A."/>
            <person name="Mason T."/>
            <person name="Brenner M."/>
            <person name="Shea T.P."/>
            <person name="Parksey D."/>
            <person name="Nierman W.C."/>
            <person name="Feldblyum T.V."/>
            <person name="Hansen C.L."/>
            <person name="Craven M.B."/>
            <person name="Radune D."/>
            <person name="Vamathevan J."/>
            <person name="Khouri H."/>
            <person name="White O."/>
            <person name="Gruber T.M."/>
            <person name="Ketchum K.A."/>
            <person name="Venter J.C."/>
            <person name="Tettelin H."/>
            <person name="Bryant D.A."/>
            <person name="Fraser C.M."/>
        </authorList>
    </citation>
    <scope>NUCLEOTIDE SEQUENCE [LARGE SCALE GENOMIC DNA]</scope>
    <source>
        <strain evidence="4">ATCC 49652 / DSM 12025 / NBRC 103806 / TLS</strain>
    </source>
</reference>
<dbReference type="HOGENOM" id="CLU_103704_1_0_10"/>
<dbReference type="Pfam" id="PF00174">
    <property type="entry name" value="Oxidored_molyb"/>
    <property type="match status" value="1"/>
</dbReference>
<dbReference type="SUPFAM" id="SSF56524">
    <property type="entry name" value="Oxidoreductase molybdopterin-binding domain"/>
    <property type="match status" value="1"/>
</dbReference>
<dbReference type="KEGG" id="cte:CT1753"/>
<dbReference type="InterPro" id="IPR036374">
    <property type="entry name" value="OxRdtase_Mopterin-bd_sf"/>
</dbReference>
<evidence type="ECO:0000259" key="2">
    <source>
        <dbReference type="Pfam" id="PF00174"/>
    </source>
</evidence>
<name>Q8KBN3_CHLTE</name>
<keyword evidence="1" id="KW-0732">Signal</keyword>
<dbReference type="EnsemblBacteria" id="AAM72974">
    <property type="protein sequence ID" value="AAM72974"/>
    <property type="gene ID" value="CT1753"/>
</dbReference>
<evidence type="ECO:0000313" key="4">
    <source>
        <dbReference type="Proteomes" id="UP000001007"/>
    </source>
</evidence>
<dbReference type="STRING" id="194439.CT1753"/>
<sequence length="182" mass="20014">MTTMKNIRKACSSLLMLVVLFSFCGLQAEPAQSGPGEVKVFGLVEHPLTLTVESLRRMKPVEKGATAIVCDSGQTKQTMRSFKGVLLRDILDSTKVVMPNPRERGEYYALVRSLDGYNVIFTMNELRYGVAGDGAWLVFEENGKPVETGGPFVIFCDNDRANGPRHVKMVESIEVSKVNAAP</sequence>
<organism evidence="3 4">
    <name type="scientific">Chlorobaculum tepidum (strain ATCC 49652 / DSM 12025 / NBRC 103806 / TLS)</name>
    <name type="common">Chlorobium tepidum</name>
    <dbReference type="NCBI Taxonomy" id="194439"/>
    <lineage>
        <taxon>Bacteria</taxon>
        <taxon>Pseudomonadati</taxon>
        <taxon>Chlorobiota</taxon>
        <taxon>Chlorobiia</taxon>
        <taxon>Chlorobiales</taxon>
        <taxon>Chlorobiaceae</taxon>
        <taxon>Chlorobaculum</taxon>
    </lineage>
</organism>
<accession>Q8KBN3</accession>
<evidence type="ECO:0000313" key="3">
    <source>
        <dbReference type="EMBL" id="AAM72974.1"/>
    </source>
</evidence>
<keyword evidence="4" id="KW-1185">Reference proteome</keyword>
<protein>
    <recommendedName>
        <fullName evidence="2">Oxidoreductase molybdopterin-binding domain-containing protein</fullName>
    </recommendedName>
</protein>
<dbReference type="InterPro" id="IPR000572">
    <property type="entry name" value="OxRdtase_Mopterin-bd_dom"/>
</dbReference>
<evidence type="ECO:0000256" key="1">
    <source>
        <dbReference type="SAM" id="SignalP"/>
    </source>
</evidence>
<dbReference type="Proteomes" id="UP000001007">
    <property type="component" value="Chromosome"/>
</dbReference>
<dbReference type="PATRIC" id="fig|194439.7.peg.1587"/>
<dbReference type="EMBL" id="AE006470">
    <property type="protein sequence ID" value="AAM72974.1"/>
    <property type="molecule type" value="Genomic_DNA"/>
</dbReference>
<dbReference type="OrthoDB" id="5366082at2"/>
<dbReference type="Gene3D" id="3.90.420.10">
    <property type="entry name" value="Oxidoreductase, molybdopterin-binding domain"/>
    <property type="match status" value="1"/>
</dbReference>
<proteinExistence type="predicted"/>
<dbReference type="eggNOG" id="COG2041">
    <property type="taxonomic scope" value="Bacteria"/>
</dbReference>